<dbReference type="RefSeq" id="WP_374833674.1">
    <property type="nucleotide sequence ID" value="NZ_JBHEEZ010000029.1"/>
</dbReference>
<name>A0ABV9H9V1_9HYPH</name>
<keyword evidence="1" id="KW-0472">Membrane</keyword>
<keyword evidence="1" id="KW-1133">Transmembrane helix</keyword>
<accession>A0ABV9H9V1</accession>
<keyword evidence="1" id="KW-0812">Transmembrane</keyword>
<dbReference type="EMBL" id="JBHSEL010000116">
    <property type="protein sequence ID" value="MFC4625891.1"/>
    <property type="molecule type" value="Genomic_DNA"/>
</dbReference>
<gene>
    <name evidence="2" type="ORF">ACFO1V_11830</name>
</gene>
<organism evidence="2 3">
    <name type="scientific">Daeguia caeni</name>
    <dbReference type="NCBI Taxonomy" id="439612"/>
    <lineage>
        <taxon>Bacteria</taxon>
        <taxon>Pseudomonadati</taxon>
        <taxon>Pseudomonadota</taxon>
        <taxon>Alphaproteobacteria</taxon>
        <taxon>Hyphomicrobiales</taxon>
        <taxon>Brucellaceae</taxon>
        <taxon>Daeguia</taxon>
    </lineage>
</organism>
<sequence>MTCAEKIRKFTTLSKVADFRAFCVRIFFMKVFHLHRVGPIFPTITRISPHESAIPIPESPVQKRPCRLTLALPLYMCMEQKTPAEKIFAQAVIFLNFALALLARIA</sequence>
<dbReference type="Proteomes" id="UP001596042">
    <property type="component" value="Unassembled WGS sequence"/>
</dbReference>
<feature type="transmembrane region" description="Helical" evidence="1">
    <location>
        <begin position="87"/>
        <end position="105"/>
    </location>
</feature>
<comment type="caution">
    <text evidence="2">The sequence shown here is derived from an EMBL/GenBank/DDBJ whole genome shotgun (WGS) entry which is preliminary data.</text>
</comment>
<proteinExistence type="predicted"/>
<evidence type="ECO:0000313" key="3">
    <source>
        <dbReference type="Proteomes" id="UP001596042"/>
    </source>
</evidence>
<evidence type="ECO:0000313" key="2">
    <source>
        <dbReference type="EMBL" id="MFC4625891.1"/>
    </source>
</evidence>
<reference evidence="3" key="1">
    <citation type="journal article" date="2019" name="Int. J. Syst. Evol. Microbiol.">
        <title>The Global Catalogue of Microorganisms (GCM) 10K type strain sequencing project: providing services to taxonomists for standard genome sequencing and annotation.</title>
        <authorList>
            <consortium name="The Broad Institute Genomics Platform"/>
            <consortium name="The Broad Institute Genome Sequencing Center for Infectious Disease"/>
            <person name="Wu L."/>
            <person name="Ma J."/>
        </authorList>
    </citation>
    <scope>NUCLEOTIDE SEQUENCE [LARGE SCALE GENOMIC DNA]</scope>
    <source>
        <strain evidence="3">CGMCC 1.15731</strain>
    </source>
</reference>
<protein>
    <submittedName>
        <fullName evidence="2">Uncharacterized protein</fullName>
    </submittedName>
</protein>
<evidence type="ECO:0000256" key="1">
    <source>
        <dbReference type="SAM" id="Phobius"/>
    </source>
</evidence>
<keyword evidence="3" id="KW-1185">Reference proteome</keyword>